<name>A0A2A3MG53_9PSED</name>
<organism evidence="2 3">
    <name type="scientific">Pseudomonas abyssi</name>
    <dbReference type="NCBI Taxonomy" id="170540"/>
    <lineage>
        <taxon>Bacteria</taxon>
        <taxon>Pseudomonadati</taxon>
        <taxon>Pseudomonadota</taxon>
        <taxon>Gammaproteobacteria</taxon>
        <taxon>Pseudomonadales</taxon>
        <taxon>Pseudomonadaceae</taxon>
        <taxon>Pseudomonas</taxon>
    </lineage>
</organism>
<dbReference type="CDD" id="cd00009">
    <property type="entry name" value="AAA"/>
    <property type="match status" value="1"/>
</dbReference>
<dbReference type="SMART" id="SM00382">
    <property type="entry name" value="AAA"/>
    <property type="match status" value="1"/>
</dbReference>
<dbReference type="EMBL" id="NTMR01000016">
    <property type="protein sequence ID" value="PBK03830.1"/>
    <property type="molecule type" value="Genomic_DNA"/>
</dbReference>
<accession>A0A2A3MG53</accession>
<dbReference type="PANTHER" id="PTHR32204">
    <property type="entry name" value="ATPASE RAVA"/>
    <property type="match status" value="1"/>
</dbReference>
<feature type="domain" description="AAA+ ATPase" evidence="1">
    <location>
        <begin position="34"/>
        <end position="176"/>
    </location>
</feature>
<dbReference type="PANTHER" id="PTHR32204:SF0">
    <property type="entry name" value="ATPASE RAVA"/>
    <property type="match status" value="1"/>
</dbReference>
<dbReference type="InterPro" id="IPR045427">
    <property type="entry name" value="MoxR"/>
</dbReference>
<evidence type="ECO:0000313" key="3">
    <source>
        <dbReference type="Proteomes" id="UP000242313"/>
    </source>
</evidence>
<dbReference type="Proteomes" id="UP000242313">
    <property type="component" value="Unassembled WGS sequence"/>
</dbReference>
<dbReference type="Pfam" id="PF20030">
    <property type="entry name" value="bpMoxR"/>
    <property type="match status" value="1"/>
</dbReference>
<dbReference type="InterPro" id="IPR027417">
    <property type="entry name" value="P-loop_NTPase"/>
</dbReference>
<dbReference type="InterPro" id="IPR003593">
    <property type="entry name" value="AAA+_ATPase"/>
</dbReference>
<dbReference type="Gene3D" id="3.40.50.300">
    <property type="entry name" value="P-loop containing nucleotide triphosphate hydrolases"/>
    <property type="match status" value="1"/>
</dbReference>
<evidence type="ECO:0000259" key="1">
    <source>
        <dbReference type="SMART" id="SM00382"/>
    </source>
</evidence>
<reference evidence="2 3" key="1">
    <citation type="submission" date="2017-09" db="EMBL/GenBank/DDBJ databases">
        <title>Pseudomonas abyssi sp. nov. isolated from Abyssopelagic Water.</title>
        <authorList>
            <person name="Wei Y."/>
        </authorList>
    </citation>
    <scope>NUCLEOTIDE SEQUENCE [LARGE SCALE GENOMIC DNA]</scope>
    <source>
        <strain evidence="2 3">MT5</strain>
    </source>
</reference>
<gene>
    <name evidence="2" type="ORF">CNQ84_13135</name>
</gene>
<proteinExistence type="predicted"/>
<dbReference type="SUPFAM" id="SSF52540">
    <property type="entry name" value="P-loop containing nucleoside triphosphate hydrolases"/>
    <property type="match status" value="1"/>
</dbReference>
<comment type="caution">
    <text evidence="2">The sequence shown here is derived from an EMBL/GenBank/DDBJ whole genome shotgun (WGS) entry which is preliminary data.</text>
</comment>
<dbReference type="InterPro" id="IPR041538">
    <property type="entry name" value="RavA-like_AAA_lid"/>
</dbReference>
<dbReference type="Pfam" id="PF17868">
    <property type="entry name" value="AAA_lid_8"/>
    <property type="match status" value="1"/>
</dbReference>
<dbReference type="RefSeq" id="WP_096005307.1">
    <property type="nucleotide sequence ID" value="NZ_NTMR01000016.1"/>
</dbReference>
<protein>
    <submittedName>
        <fullName evidence="2">ATPase</fullName>
    </submittedName>
</protein>
<dbReference type="AlphaFoldDB" id="A0A2A3MG53"/>
<sequence length="510" mass="58608">MGLQKRIRNLVASVSEDMFEREEIIAVSLLGALCGQNTFLYGPPGTAKSLISRRIACAFEQPTYFEYLMNRFSTPEEVFGPVSIKALKEDHYIRKTNNYLPKAEFAFLDEIWKSSPAILNTLLTLINERVFRNGEAIEKTPLKALIAASNETPDDNQGLEALYDRFIVRLMVGPIREAQHFDQLLNSKPTVDKIEIPSALQVKSSEWAEWVAQSYQVKLSAETLTIIHLIREQLEQQYETLKVYVSDRRWQRAAMLMKAAALFNDRKETNHSDALLLQHCLWTHEENRQAIWDIVADAVKASGIDSGIDLAEADRQKDKLDKEIHSELYHSENIYKTVTIRGKEFFQHKVSFLPEDTYYRHSEDFDIYIHSNKLKSADLFHPVDAKGNEEEEIYCKFDGQGTCQLEYKSGGIKYRKINITPSVLFHKGDKKKDINSRLISSLSQSVMEMREMLQGALKQVESEFKSYKSRLASPFVPTDKVNLAIFGIAKQIEDLQLRIKDCERLEELCC</sequence>
<dbReference type="InterPro" id="IPR050513">
    <property type="entry name" value="RavA_ATPases"/>
</dbReference>
<keyword evidence="3" id="KW-1185">Reference proteome</keyword>
<evidence type="ECO:0000313" key="2">
    <source>
        <dbReference type="EMBL" id="PBK03830.1"/>
    </source>
</evidence>